<dbReference type="EMBL" id="MKKU01000314">
    <property type="protein sequence ID" value="RNF15813.1"/>
    <property type="molecule type" value="Genomic_DNA"/>
</dbReference>
<dbReference type="Proteomes" id="UP000284403">
    <property type="component" value="Unassembled WGS sequence"/>
</dbReference>
<accession>A0A3R7NAU5</accession>
<evidence type="ECO:0000256" key="1">
    <source>
        <dbReference type="SAM" id="Phobius"/>
    </source>
</evidence>
<comment type="caution">
    <text evidence="2">The sequence shown here is derived from an EMBL/GenBank/DDBJ whole genome shotgun (WGS) entry which is preliminary data.</text>
</comment>
<gene>
    <name evidence="2" type="ORF">Tco025E_05382</name>
</gene>
<sequence length="129" mass="13608">MAVVAVAVAGRWCALLCVCVCGGFVSHDLLLSFFALWLPTHAGRGVGGRERKVVCLLGLYSSNTAMKVTDDEIAELERNCISLYYQSSCVGEAADRGVTATMASIACHSLSLALQALAVALVTLCWAHS</sequence>
<name>A0A3R7NAU5_9TRYP</name>
<evidence type="ECO:0000313" key="3">
    <source>
        <dbReference type="Proteomes" id="UP000284403"/>
    </source>
</evidence>
<keyword evidence="3" id="KW-1185">Reference proteome</keyword>
<proteinExistence type="predicted"/>
<organism evidence="2 3">
    <name type="scientific">Trypanosoma conorhini</name>
    <dbReference type="NCBI Taxonomy" id="83891"/>
    <lineage>
        <taxon>Eukaryota</taxon>
        <taxon>Discoba</taxon>
        <taxon>Euglenozoa</taxon>
        <taxon>Kinetoplastea</taxon>
        <taxon>Metakinetoplastina</taxon>
        <taxon>Trypanosomatida</taxon>
        <taxon>Trypanosomatidae</taxon>
        <taxon>Trypanosoma</taxon>
    </lineage>
</organism>
<keyword evidence="1" id="KW-1133">Transmembrane helix</keyword>
<feature type="transmembrane region" description="Helical" evidence="1">
    <location>
        <begin position="102"/>
        <end position="127"/>
    </location>
</feature>
<dbReference type="GeneID" id="40318993"/>
<protein>
    <submittedName>
        <fullName evidence="2">Uncharacterized protein</fullName>
    </submittedName>
</protein>
<feature type="transmembrane region" description="Helical" evidence="1">
    <location>
        <begin position="12"/>
        <end position="38"/>
    </location>
</feature>
<dbReference type="AlphaFoldDB" id="A0A3R7NAU5"/>
<evidence type="ECO:0000313" key="2">
    <source>
        <dbReference type="EMBL" id="RNF15813.1"/>
    </source>
</evidence>
<reference evidence="2 3" key="1">
    <citation type="journal article" date="2018" name="BMC Genomics">
        <title>Genomic comparison of Trypanosoma conorhini and Trypanosoma rangeli to Trypanosoma cruzi strains of high and low virulence.</title>
        <authorList>
            <person name="Bradwell K.R."/>
            <person name="Koparde V.N."/>
            <person name="Matveyev A.V."/>
            <person name="Serrano M.G."/>
            <person name="Alves J.M."/>
            <person name="Parikh H."/>
            <person name="Huang B."/>
            <person name="Lee V."/>
            <person name="Espinosa-Alvarez O."/>
            <person name="Ortiz P.A."/>
            <person name="Costa-Martins A.G."/>
            <person name="Teixeira M.M."/>
            <person name="Buck G.A."/>
        </authorList>
    </citation>
    <scope>NUCLEOTIDE SEQUENCE [LARGE SCALE GENOMIC DNA]</scope>
    <source>
        <strain evidence="2 3">025E</strain>
    </source>
</reference>
<keyword evidence="1" id="KW-0472">Membrane</keyword>
<dbReference type="RefSeq" id="XP_029227608.1">
    <property type="nucleotide sequence ID" value="XM_029372281.1"/>
</dbReference>
<keyword evidence="1" id="KW-0812">Transmembrane</keyword>